<protein>
    <submittedName>
        <fullName evidence="2">Uncharacterized protein</fullName>
    </submittedName>
</protein>
<keyword evidence="3" id="KW-1185">Reference proteome</keyword>
<comment type="caution">
    <text evidence="2">The sequence shown here is derived from an EMBL/GenBank/DDBJ whole genome shotgun (WGS) entry which is preliminary data.</text>
</comment>
<dbReference type="EMBL" id="VSRR010000723">
    <property type="protein sequence ID" value="MPC18940.1"/>
    <property type="molecule type" value="Genomic_DNA"/>
</dbReference>
<evidence type="ECO:0000256" key="1">
    <source>
        <dbReference type="SAM" id="MobiDB-lite"/>
    </source>
</evidence>
<evidence type="ECO:0000313" key="2">
    <source>
        <dbReference type="EMBL" id="MPC18940.1"/>
    </source>
</evidence>
<reference evidence="2 3" key="1">
    <citation type="submission" date="2019-05" db="EMBL/GenBank/DDBJ databases">
        <title>Another draft genome of Portunus trituberculatus and its Hox gene families provides insights of decapod evolution.</title>
        <authorList>
            <person name="Jeong J.-H."/>
            <person name="Song I."/>
            <person name="Kim S."/>
            <person name="Choi T."/>
            <person name="Kim D."/>
            <person name="Ryu S."/>
            <person name="Kim W."/>
        </authorList>
    </citation>
    <scope>NUCLEOTIDE SEQUENCE [LARGE SCALE GENOMIC DNA]</scope>
    <source>
        <tissue evidence="2">Muscle</tissue>
    </source>
</reference>
<dbReference type="OrthoDB" id="343092at2759"/>
<gene>
    <name evidence="2" type="ORF">E2C01_011838</name>
</gene>
<accession>A0A5B7DCA7</accession>
<evidence type="ECO:0000313" key="3">
    <source>
        <dbReference type="Proteomes" id="UP000324222"/>
    </source>
</evidence>
<dbReference type="Proteomes" id="UP000324222">
    <property type="component" value="Unassembled WGS sequence"/>
</dbReference>
<organism evidence="2 3">
    <name type="scientific">Portunus trituberculatus</name>
    <name type="common">Swimming crab</name>
    <name type="synonym">Neptunus trituberculatus</name>
    <dbReference type="NCBI Taxonomy" id="210409"/>
    <lineage>
        <taxon>Eukaryota</taxon>
        <taxon>Metazoa</taxon>
        <taxon>Ecdysozoa</taxon>
        <taxon>Arthropoda</taxon>
        <taxon>Crustacea</taxon>
        <taxon>Multicrustacea</taxon>
        <taxon>Malacostraca</taxon>
        <taxon>Eumalacostraca</taxon>
        <taxon>Eucarida</taxon>
        <taxon>Decapoda</taxon>
        <taxon>Pleocyemata</taxon>
        <taxon>Brachyura</taxon>
        <taxon>Eubrachyura</taxon>
        <taxon>Portunoidea</taxon>
        <taxon>Portunidae</taxon>
        <taxon>Portuninae</taxon>
        <taxon>Portunus</taxon>
    </lineage>
</organism>
<name>A0A5B7DCA7_PORTR</name>
<dbReference type="AlphaFoldDB" id="A0A5B7DCA7"/>
<feature type="region of interest" description="Disordered" evidence="1">
    <location>
        <begin position="1"/>
        <end position="23"/>
    </location>
</feature>
<sequence length="83" mass="9282">MATRTVHQLSSSDEDSEDSFPDLGVRVKSLKRRESEERIEPEPVDLTLSSDTEDVVKMLDEQPEEHLSPPMCKGQPCVAVNLS</sequence>
<proteinExistence type="predicted"/>